<comment type="similarity">
    <text evidence="1 4">Belongs to the bacterial ribosomal protein bL35 family.</text>
</comment>
<dbReference type="PRINTS" id="PR00064">
    <property type="entry name" value="RIBOSOMALL35"/>
</dbReference>
<proteinExistence type="inferred from homology"/>
<dbReference type="HAMAP" id="MF_00514">
    <property type="entry name" value="Ribosomal_bL35"/>
    <property type="match status" value="1"/>
</dbReference>
<dbReference type="Proteomes" id="UP000789572">
    <property type="component" value="Unassembled WGS sequence"/>
</dbReference>
<gene>
    <name evidence="5" type="ORF">POCULU_LOCUS881</name>
</gene>
<dbReference type="AlphaFoldDB" id="A0A9N8VXF3"/>
<dbReference type="InterPro" id="IPR018265">
    <property type="entry name" value="Ribosomal_bL35_CS"/>
</dbReference>
<dbReference type="PANTHER" id="PTHR33343:SF1">
    <property type="entry name" value="LARGE RIBOSOMAL SUBUNIT PROTEIN BL35M"/>
    <property type="match status" value="1"/>
</dbReference>
<name>A0A9N8VXF3_9GLOM</name>
<sequence length="135" mass="15599">MLSSFLRVRTFFPAPKRLFAPYTLPRPCLQQINSLFYSTFSYNGAVIKSGNIGTVKTSSFLLPLILKRFKTYKIKTHSGAKKRFRLTGNGKFKRAKAGKQHCNYLASKNRLRRLKFPAYAEKTQRKKLKVLMPYA</sequence>
<evidence type="ECO:0000313" key="6">
    <source>
        <dbReference type="Proteomes" id="UP000789572"/>
    </source>
</evidence>
<dbReference type="InterPro" id="IPR001706">
    <property type="entry name" value="Ribosomal_bL35"/>
</dbReference>
<keyword evidence="2 4" id="KW-0689">Ribosomal protein</keyword>
<dbReference type="FunFam" id="4.10.410.60:FF:000001">
    <property type="entry name" value="50S ribosomal protein L35"/>
    <property type="match status" value="1"/>
</dbReference>
<dbReference type="Gene3D" id="4.10.410.60">
    <property type="match status" value="1"/>
</dbReference>
<evidence type="ECO:0000256" key="1">
    <source>
        <dbReference type="ARBA" id="ARBA00006598"/>
    </source>
</evidence>
<reference evidence="5" key="1">
    <citation type="submission" date="2021-06" db="EMBL/GenBank/DDBJ databases">
        <authorList>
            <person name="Kallberg Y."/>
            <person name="Tangrot J."/>
            <person name="Rosling A."/>
        </authorList>
    </citation>
    <scope>NUCLEOTIDE SEQUENCE</scope>
    <source>
        <strain evidence="5">IA702</strain>
    </source>
</reference>
<keyword evidence="3 4" id="KW-0687">Ribonucleoprotein</keyword>
<evidence type="ECO:0000313" key="5">
    <source>
        <dbReference type="EMBL" id="CAG8467726.1"/>
    </source>
</evidence>
<dbReference type="EMBL" id="CAJVPJ010000054">
    <property type="protein sequence ID" value="CAG8467726.1"/>
    <property type="molecule type" value="Genomic_DNA"/>
</dbReference>
<dbReference type="InterPro" id="IPR021137">
    <property type="entry name" value="Ribosomal_bL35-like"/>
</dbReference>
<dbReference type="PROSITE" id="PS00936">
    <property type="entry name" value="RIBOSOMAL_L35"/>
    <property type="match status" value="1"/>
</dbReference>
<dbReference type="Pfam" id="PF01632">
    <property type="entry name" value="Ribosomal_L35p"/>
    <property type="match status" value="1"/>
</dbReference>
<dbReference type="GO" id="GO:0003735">
    <property type="term" value="F:structural constituent of ribosome"/>
    <property type="evidence" value="ECO:0007669"/>
    <property type="project" value="InterPro"/>
</dbReference>
<dbReference type="OrthoDB" id="162638at2759"/>
<dbReference type="PANTHER" id="PTHR33343">
    <property type="entry name" value="54S RIBOSOMAL PROTEIN BL35M"/>
    <property type="match status" value="1"/>
</dbReference>
<evidence type="ECO:0000256" key="4">
    <source>
        <dbReference type="RuleBase" id="RU000568"/>
    </source>
</evidence>
<evidence type="ECO:0000256" key="3">
    <source>
        <dbReference type="ARBA" id="ARBA00023274"/>
    </source>
</evidence>
<dbReference type="InterPro" id="IPR037229">
    <property type="entry name" value="Ribosomal_bL35_sf"/>
</dbReference>
<dbReference type="GO" id="GO:0015934">
    <property type="term" value="C:large ribosomal subunit"/>
    <property type="evidence" value="ECO:0007669"/>
    <property type="project" value="TreeGrafter"/>
</dbReference>
<dbReference type="GO" id="GO:0006412">
    <property type="term" value="P:translation"/>
    <property type="evidence" value="ECO:0007669"/>
    <property type="project" value="InterPro"/>
</dbReference>
<comment type="caution">
    <text evidence="5">The sequence shown here is derived from an EMBL/GenBank/DDBJ whole genome shotgun (WGS) entry which is preliminary data.</text>
</comment>
<protein>
    <recommendedName>
        <fullName evidence="4">50S ribosomal protein L35</fullName>
    </recommendedName>
</protein>
<keyword evidence="6" id="KW-1185">Reference proteome</keyword>
<accession>A0A9N8VXF3</accession>
<dbReference type="SUPFAM" id="SSF143034">
    <property type="entry name" value="L35p-like"/>
    <property type="match status" value="1"/>
</dbReference>
<dbReference type="NCBIfam" id="TIGR00001">
    <property type="entry name" value="rpmI_bact"/>
    <property type="match status" value="1"/>
</dbReference>
<organism evidence="5 6">
    <name type="scientific">Paraglomus occultum</name>
    <dbReference type="NCBI Taxonomy" id="144539"/>
    <lineage>
        <taxon>Eukaryota</taxon>
        <taxon>Fungi</taxon>
        <taxon>Fungi incertae sedis</taxon>
        <taxon>Mucoromycota</taxon>
        <taxon>Glomeromycotina</taxon>
        <taxon>Glomeromycetes</taxon>
        <taxon>Paraglomerales</taxon>
        <taxon>Paraglomeraceae</taxon>
        <taxon>Paraglomus</taxon>
    </lineage>
</organism>
<evidence type="ECO:0000256" key="2">
    <source>
        <dbReference type="ARBA" id="ARBA00022980"/>
    </source>
</evidence>